<dbReference type="InterPro" id="IPR028098">
    <property type="entry name" value="Glyco_trans_4-like_N"/>
</dbReference>
<name>A0A5D4NW90_9BACI</name>
<dbReference type="Pfam" id="PF00534">
    <property type="entry name" value="Glycos_transf_1"/>
    <property type="match status" value="1"/>
</dbReference>
<feature type="domain" description="Glycosyltransferase subfamily 4-like N-terminal" evidence="2">
    <location>
        <begin position="17"/>
        <end position="199"/>
    </location>
</feature>
<dbReference type="EMBL" id="VTEI01000003">
    <property type="protein sequence ID" value="TYS17744.1"/>
    <property type="molecule type" value="Genomic_DNA"/>
</dbReference>
<protein>
    <submittedName>
        <fullName evidence="3">Glycosyltransferase family 4 protein</fullName>
    </submittedName>
</protein>
<dbReference type="Gene3D" id="3.40.50.2000">
    <property type="entry name" value="Glycogen Phosphorylase B"/>
    <property type="match status" value="2"/>
</dbReference>
<evidence type="ECO:0000313" key="4">
    <source>
        <dbReference type="Proteomes" id="UP000322267"/>
    </source>
</evidence>
<proteinExistence type="predicted"/>
<dbReference type="Proteomes" id="UP000322267">
    <property type="component" value="Unassembled WGS sequence"/>
</dbReference>
<dbReference type="AlphaFoldDB" id="A0A5D4NW90"/>
<organism evidence="3 4">
    <name type="scientific">Rossellomorea vietnamensis</name>
    <dbReference type="NCBI Taxonomy" id="218284"/>
    <lineage>
        <taxon>Bacteria</taxon>
        <taxon>Bacillati</taxon>
        <taxon>Bacillota</taxon>
        <taxon>Bacilli</taxon>
        <taxon>Bacillales</taxon>
        <taxon>Bacillaceae</taxon>
        <taxon>Rossellomorea</taxon>
    </lineage>
</organism>
<dbReference type="SUPFAM" id="SSF53756">
    <property type="entry name" value="UDP-Glycosyltransferase/glycogen phosphorylase"/>
    <property type="match status" value="1"/>
</dbReference>
<dbReference type="PANTHER" id="PTHR45947:SF13">
    <property type="entry name" value="TRANSFERASE"/>
    <property type="match status" value="1"/>
</dbReference>
<feature type="domain" description="Glycosyl transferase family 1" evidence="1">
    <location>
        <begin position="202"/>
        <end position="358"/>
    </location>
</feature>
<dbReference type="InterPro" id="IPR001296">
    <property type="entry name" value="Glyco_trans_1"/>
</dbReference>
<evidence type="ECO:0000313" key="3">
    <source>
        <dbReference type="EMBL" id="TYS17744.1"/>
    </source>
</evidence>
<evidence type="ECO:0000259" key="2">
    <source>
        <dbReference type="Pfam" id="PF13439"/>
    </source>
</evidence>
<accession>A0A5D4NW90</accession>
<dbReference type="PANTHER" id="PTHR45947">
    <property type="entry name" value="SULFOQUINOVOSYL TRANSFERASE SQD2"/>
    <property type="match status" value="1"/>
</dbReference>
<gene>
    <name evidence="3" type="ORF">FZC78_07745</name>
</gene>
<dbReference type="RefSeq" id="WP_148939078.1">
    <property type="nucleotide sequence ID" value="NZ_VTEI01000003.1"/>
</dbReference>
<dbReference type="OrthoDB" id="9814612at2"/>
<dbReference type="CDD" id="cd03823">
    <property type="entry name" value="GT4_ExpE7-like"/>
    <property type="match status" value="1"/>
</dbReference>
<dbReference type="GO" id="GO:0016757">
    <property type="term" value="F:glycosyltransferase activity"/>
    <property type="evidence" value="ECO:0007669"/>
    <property type="project" value="InterPro"/>
</dbReference>
<dbReference type="Pfam" id="PF13439">
    <property type="entry name" value="Glyco_transf_4"/>
    <property type="match status" value="1"/>
</dbReference>
<reference evidence="3 4" key="1">
    <citation type="submission" date="2019-08" db="EMBL/GenBank/DDBJ databases">
        <title>Bacillus genomes from the desert of Cuatro Cienegas, Coahuila.</title>
        <authorList>
            <person name="Olmedo-Alvarez G."/>
        </authorList>
    </citation>
    <scope>NUCLEOTIDE SEQUENCE [LARGE SCALE GENOMIC DNA]</scope>
    <source>
        <strain evidence="3 4">CH34_1T</strain>
    </source>
</reference>
<evidence type="ECO:0000259" key="1">
    <source>
        <dbReference type="Pfam" id="PF00534"/>
    </source>
</evidence>
<comment type="caution">
    <text evidence="3">The sequence shown here is derived from an EMBL/GenBank/DDBJ whole genome shotgun (WGS) entry which is preliminary data.</text>
</comment>
<keyword evidence="3" id="KW-0808">Transferase</keyword>
<sequence>MKKILIVNSYYSPDILGGAEVSTQLLAESLAKHHKVCVLTTGSHKLGVKIDRVNGVEVFRLPCFNLYWQGRKKDRNPFLKLGWHLINTFSPLQYKLIDQVIKAINPDIIHTQNLSGIGTYFWKIAKKNRIPIVHTTRDYALFEPVKSHLVNRILSYFNRERSKYVDMVVGISQYILDKHTSERFFLNSKKSVVFNVVNSKRYSRKEYRKGEPLIVGYFGQLDRKKGIDQLVKAIQLIEDKIVDKLVICGTGDLEPELLKQAQVDERIKLRGKIPLAAVNEQMAKVDLTVVPSVWEEPFGRVIIESYNQGTPVMATNVGGIPELMIHKEFLIHNKIQDNIKDLIERFSKIDNQQMKQIIEDNYTESLKYNDNLSLYINIYDEILALKHDSY</sequence>
<dbReference type="InterPro" id="IPR050194">
    <property type="entry name" value="Glycosyltransferase_grp1"/>
</dbReference>